<dbReference type="RefSeq" id="WP_147152583.1">
    <property type="nucleotide sequence ID" value="NZ_BKAJ01000089.1"/>
</dbReference>
<organism evidence="2 3">
    <name type="scientific">Reyranella soli</name>
    <dbReference type="NCBI Taxonomy" id="1230389"/>
    <lineage>
        <taxon>Bacteria</taxon>
        <taxon>Pseudomonadati</taxon>
        <taxon>Pseudomonadota</taxon>
        <taxon>Alphaproteobacteria</taxon>
        <taxon>Hyphomicrobiales</taxon>
        <taxon>Reyranellaceae</taxon>
        <taxon>Reyranella</taxon>
    </lineage>
</organism>
<reference evidence="2 3" key="1">
    <citation type="submission" date="2019-07" db="EMBL/GenBank/DDBJ databases">
        <title>Whole genome shotgun sequence of Reyranella soli NBRC 108950.</title>
        <authorList>
            <person name="Hosoyama A."/>
            <person name="Uohara A."/>
            <person name="Ohji S."/>
            <person name="Ichikawa N."/>
        </authorList>
    </citation>
    <scope>NUCLEOTIDE SEQUENCE [LARGE SCALE GENOMIC DNA]</scope>
    <source>
        <strain evidence="2 3">NBRC 108950</strain>
    </source>
</reference>
<keyword evidence="1" id="KW-0732">Signal</keyword>
<evidence type="ECO:0000256" key="1">
    <source>
        <dbReference type="SAM" id="SignalP"/>
    </source>
</evidence>
<dbReference type="EMBL" id="BKAJ01000089">
    <property type="protein sequence ID" value="GEP57881.1"/>
    <property type="molecule type" value="Genomic_DNA"/>
</dbReference>
<gene>
    <name evidence="2" type="ORF">RSO01_50470</name>
</gene>
<proteinExistence type="predicted"/>
<evidence type="ECO:0008006" key="4">
    <source>
        <dbReference type="Google" id="ProtNLM"/>
    </source>
</evidence>
<comment type="caution">
    <text evidence="2">The sequence shown here is derived from an EMBL/GenBank/DDBJ whole genome shotgun (WGS) entry which is preliminary data.</text>
</comment>
<accession>A0A512NG07</accession>
<dbReference type="Proteomes" id="UP000321058">
    <property type="component" value="Unassembled WGS sequence"/>
</dbReference>
<keyword evidence="3" id="KW-1185">Reference proteome</keyword>
<protein>
    <recommendedName>
        <fullName evidence="4">DUF2147 domain-containing protein</fullName>
    </recommendedName>
</protein>
<dbReference type="AlphaFoldDB" id="A0A512NG07"/>
<name>A0A512NG07_9HYPH</name>
<sequence length="127" mass="13338">MHRFVLVCALAYIASADVGLAQTATSIQGNWVTKTGDCGDLKLRIASQSRSGAITGTMECVRTGQVTRFGEQLIAGKQMSGKFDGTLLNIEGPQSLTSVKLAEDRKLVGFAYGGPGLGTTPVAFVKQ</sequence>
<evidence type="ECO:0000313" key="3">
    <source>
        <dbReference type="Proteomes" id="UP000321058"/>
    </source>
</evidence>
<feature type="chain" id="PRO_5021957287" description="DUF2147 domain-containing protein" evidence="1">
    <location>
        <begin position="22"/>
        <end position="127"/>
    </location>
</feature>
<feature type="signal peptide" evidence="1">
    <location>
        <begin position="1"/>
        <end position="21"/>
    </location>
</feature>
<evidence type="ECO:0000313" key="2">
    <source>
        <dbReference type="EMBL" id="GEP57881.1"/>
    </source>
</evidence>